<name>A0A2N5W5N9_9BASI</name>
<accession>A0A2N5W5N9</accession>
<feature type="compositionally biased region" description="Polar residues" evidence="1">
    <location>
        <begin position="82"/>
        <end position="91"/>
    </location>
</feature>
<reference evidence="2 3" key="1">
    <citation type="submission" date="2017-11" db="EMBL/GenBank/DDBJ databases">
        <title>De novo assembly and phasing of dikaryotic genomes from two isolates of Puccinia coronata f. sp. avenae, the causal agent of oat crown rust.</title>
        <authorList>
            <person name="Miller M.E."/>
            <person name="Zhang Y."/>
            <person name="Omidvar V."/>
            <person name="Sperschneider J."/>
            <person name="Schwessinger B."/>
            <person name="Raley C."/>
            <person name="Palmer J.M."/>
            <person name="Garnica D."/>
            <person name="Upadhyaya N."/>
            <person name="Rathjen J."/>
            <person name="Taylor J.M."/>
            <person name="Park R.F."/>
            <person name="Dodds P.N."/>
            <person name="Hirsch C.D."/>
            <person name="Kianian S.F."/>
            <person name="Figueroa M."/>
        </authorList>
    </citation>
    <scope>NUCLEOTIDE SEQUENCE [LARGE SCALE GENOMIC DNA]</scope>
    <source>
        <strain evidence="2">12NC29</strain>
    </source>
</reference>
<feature type="region of interest" description="Disordered" evidence="1">
    <location>
        <begin position="82"/>
        <end position="103"/>
    </location>
</feature>
<evidence type="ECO:0000313" key="3">
    <source>
        <dbReference type="Proteomes" id="UP000235388"/>
    </source>
</evidence>
<keyword evidence="3" id="KW-1185">Reference proteome</keyword>
<organism evidence="2 3">
    <name type="scientific">Puccinia coronata f. sp. avenae</name>
    <dbReference type="NCBI Taxonomy" id="200324"/>
    <lineage>
        <taxon>Eukaryota</taxon>
        <taxon>Fungi</taxon>
        <taxon>Dikarya</taxon>
        <taxon>Basidiomycota</taxon>
        <taxon>Pucciniomycotina</taxon>
        <taxon>Pucciniomycetes</taxon>
        <taxon>Pucciniales</taxon>
        <taxon>Pucciniaceae</taxon>
        <taxon>Puccinia</taxon>
    </lineage>
</organism>
<proteinExistence type="predicted"/>
<evidence type="ECO:0000313" key="2">
    <source>
        <dbReference type="EMBL" id="PLW57540.1"/>
    </source>
</evidence>
<gene>
    <name evidence="2" type="ORF">PCANC_02623</name>
</gene>
<dbReference type="EMBL" id="PGCJ01000010">
    <property type="protein sequence ID" value="PLW57540.1"/>
    <property type="molecule type" value="Genomic_DNA"/>
</dbReference>
<dbReference type="AlphaFoldDB" id="A0A2N5W5N9"/>
<evidence type="ECO:0000256" key="1">
    <source>
        <dbReference type="SAM" id="MobiDB-lite"/>
    </source>
</evidence>
<comment type="caution">
    <text evidence="2">The sequence shown here is derived from an EMBL/GenBank/DDBJ whole genome shotgun (WGS) entry which is preliminary data.</text>
</comment>
<dbReference type="Proteomes" id="UP000235388">
    <property type="component" value="Unassembled WGS sequence"/>
</dbReference>
<sequence length="103" mass="11068">MAPVQEQEVLPLISLSAELESSAIPTAEKASSIPVYPDLLNHNSFPFFRPVSVRRECGNGCAYTQHCGFTVAVLVALAGDSSNYTSSTGPAQPSDLRWLSKLE</sequence>
<protein>
    <submittedName>
        <fullName evidence="2">Uncharacterized protein</fullName>
    </submittedName>
</protein>